<dbReference type="PANTHER" id="PTHR35391">
    <property type="entry name" value="C2H2-TYPE DOMAIN-CONTAINING PROTEIN-RELATED"/>
    <property type="match status" value="1"/>
</dbReference>
<feature type="domain" description="C2H2-type" evidence="2">
    <location>
        <begin position="595"/>
        <end position="625"/>
    </location>
</feature>
<keyword evidence="4" id="KW-1185">Reference proteome</keyword>
<proteinExistence type="predicted"/>
<dbReference type="Proteomes" id="UP001303647">
    <property type="component" value="Unassembled WGS sequence"/>
</dbReference>
<evidence type="ECO:0000313" key="4">
    <source>
        <dbReference type="Proteomes" id="UP001303647"/>
    </source>
</evidence>
<feature type="region of interest" description="Disordered" evidence="1">
    <location>
        <begin position="630"/>
        <end position="661"/>
    </location>
</feature>
<organism evidence="3 4">
    <name type="scientific">Corynascus novoguineensis</name>
    <dbReference type="NCBI Taxonomy" id="1126955"/>
    <lineage>
        <taxon>Eukaryota</taxon>
        <taxon>Fungi</taxon>
        <taxon>Dikarya</taxon>
        <taxon>Ascomycota</taxon>
        <taxon>Pezizomycotina</taxon>
        <taxon>Sordariomycetes</taxon>
        <taxon>Sordariomycetidae</taxon>
        <taxon>Sordariales</taxon>
        <taxon>Chaetomiaceae</taxon>
        <taxon>Corynascus</taxon>
    </lineage>
</organism>
<gene>
    <name evidence="3" type="ORF">C7999DRAFT_35412</name>
</gene>
<feature type="region of interest" description="Disordered" evidence="1">
    <location>
        <begin position="467"/>
        <end position="509"/>
    </location>
</feature>
<evidence type="ECO:0000313" key="3">
    <source>
        <dbReference type="EMBL" id="KAK4244225.1"/>
    </source>
</evidence>
<dbReference type="PANTHER" id="PTHR35391:SF5">
    <property type="entry name" value="DUF6590 DOMAIN-CONTAINING PROTEIN"/>
    <property type="match status" value="1"/>
</dbReference>
<dbReference type="InterPro" id="IPR013087">
    <property type="entry name" value="Znf_C2H2_type"/>
</dbReference>
<accession>A0AAN7CM03</accession>
<reference evidence="3" key="1">
    <citation type="journal article" date="2023" name="Mol. Phylogenet. Evol.">
        <title>Genome-scale phylogeny and comparative genomics of the fungal order Sordariales.</title>
        <authorList>
            <person name="Hensen N."/>
            <person name="Bonometti L."/>
            <person name="Westerberg I."/>
            <person name="Brannstrom I.O."/>
            <person name="Guillou S."/>
            <person name="Cros-Aarteil S."/>
            <person name="Calhoun S."/>
            <person name="Haridas S."/>
            <person name="Kuo A."/>
            <person name="Mondo S."/>
            <person name="Pangilinan J."/>
            <person name="Riley R."/>
            <person name="LaButti K."/>
            <person name="Andreopoulos B."/>
            <person name="Lipzen A."/>
            <person name="Chen C."/>
            <person name="Yan M."/>
            <person name="Daum C."/>
            <person name="Ng V."/>
            <person name="Clum A."/>
            <person name="Steindorff A."/>
            <person name="Ohm R.A."/>
            <person name="Martin F."/>
            <person name="Silar P."/>
            <person name="Natvig D.O."/>
            <person name="Lalanne C."/>
            <person name="Gautier V."/>
            <person name="Ament-Velasquez S.L."/>
            <person name="Kruys A."/>
            <person name="Hutchinson M.I."/>
            <person name="Powell A.J."/>
            <person name="Barry K."/>
            <person name="Miller A.N."/>
            <person name="Grigoriev I.V."/>
            <person name="Debuchy R."/>
            <person name="Gladieux P."/>
            <person name="Hiltunen Thoren M."/>
            <person name="Johannesson H."/>
        </authorList>
    </citation>
    <scope>NUCLEOTIDE SEQUENCE</scope>
    <source>
        <strain evidence="3">CBS 359.72</strain>
    </source>
</reference>
<protein>
    <recommendedName>
        <fullName evidence="2">C2H2-type domain-containing protein</fullName>
    </recommendedName>
</protein>
<dbReference type="EMBL" id="MU857750">
    <property type="protein sequence ID" value="KAK4244225.1"/>
    <property type="molecule type" value="Genomic_DNA"/>
</dbReference>
<dbReference type="SMART" id="SM00355">
    <property type="entry name" value="ZnF_C2H2"/>
    <property type="match status" value="4"/>
</dbReference>
<name>A0AAN7CM03_9PEZI</name>
<dbReference type="InterPro" id="IPR059095">
    <property type="entry name" value="Znf_C2H2_17_2nd"/>
</dbReference>
<evidence type="ECO:0000256" key="1">
    <source>
        <dbReference type="SAM" id="MobiDB-lite"/>
    </source>
</evidence>
<feature type="domain" description="C2H2-type" evidence="2">
    <location>
        <begin position="394"/>
        <end position="422"/>
    </location>
</feature>
<feature type="compositionally biased region" description="Basic and acidic residues" evidence="1">
    <location>
        <begin position="161"/>
        <end position="173"/>
    </location>
</feature>
<feature type="domain" description="C2H2-type" evidence="2">
    <location>
        <begin position="431"/>
        <end position="454"/>
    </location>
</feature>
<sequence>MSLTDEALKHVNSIGDDIPGLRRRRTQEWFKDVPPTLHDGTRPDGSISQLYHCISCFCIEVLNRLERHDALDTEPMSKPLYRMLDNVYDSFLGWSDQFEVGNGKLDDVLKDSEDLRQFTIRIMVRICETLTNELLPSIIQVLQAVSCNSGQSDSIKALQRTAKEFESTRDKASQHAQSNTDPDNSEETSSDGAVSDASSLEEILECLKSDVEILIDLEPCLEDPIRDTILKEKPAPPPEVSEFTRYQPFFDGIKQKYPQCDDGLARSMSRSLYDTTMRLHVERQQAASVASMNPPVYRGKLPKDSWCGTSIQDPSHGSDDDTQRDNMPAGSTYARTLASYAEVDEGDTKTPFPSQPKGLQIGQKFPCIACGRQVVKSERASAWRRHLLSDLRPWVCCQLSCDCARTPYRTRDEWLVHLQAQHEIHPRWNDKTCPFCQQSVETGGREMASHVERHLWHLFLAALTANPGSDGEDDDSDHDSNTLPRQAEKSDTVSHGPSAQRQAGKIDTLKDHPLYTQAVQGQDGLWHCPWEGEGYCDHKPSVLRADFDKFVRQHMESLRCKIERCASSGKVFATQEILHLHEQKEHGMHKNGGQFLCTSPGCGRSRPGNGFANRWVQIEHIKNVHENIPDLPAPTNDNLTAQTPAPGAGTFSSGHKKQAAP</sequence>
<feature type="region of interest" description="Disordered" evidence="1">
    <location>
        <begin position="160"/>
        <end position="195"/>
    </location>
</feature>
<dbReference type="Pfam" id="PF26176">
    <property type="entry name" value="zf_C2H2_17_2"/>
    <property type="match status" value="1"/>
</dbReference>
<dbReference type="AlphaFoldDB" id="A0AAN7CM03"/>
<reference evidence="3" key="2">
    <citation type="submission" date="2023-05" db="EMBL/GenBank/DDBJ databases">
        <authorList>
            <consortium name="Lawrence Berkeley National Laboratory"/>
            <person name="Steindorff A."/>
            <person name="Hensen N."/>
            <person name="Bonometti L."/>
            <person name="Westerberg I."/>
            <person name="Brannstrom I.O."/>
            <person name="Guillou S."/>
            <person name="Cros-Aarteil S."/>
            <person name="Calhoun S."/>
            <person name="Haridas S."/>
            <person name="Kuo A."/>
            <person name="Mondo S."/>
            <person name="Pangilinan J."/>
            <person name="Riley R."/>
            <person name="Labutti K."/>
            <person name="Andreopoulos B."/>
            <person name="Lipzen A."/>
            <person name="Chen C."/>
            <person name="Yanf M."/>
            <person name="Daum C."/>
            <person name="Ng V."/>
            <person name="Clum A."/>
            <person name="Ohm R."/>
            <person name="Martin F."/>
            <person name="Silar P."/>
            <person name="Natvig D."/>
            <person name="Lalanne C."/>
            <person name="Gautier V."/>
            <person name="Ament-Velasquez S.L."/>
            <person name="Kruys A."/>
            <person name="Hutchinson M.I."/>
            <person name="Powell A.J."/>
            <person name="Barry K."/>
            <person name="Miller A.N."/>
            <person name="Grigoriev I.V."/>
            <person name="Debuchy R."/>
            <person name="Gladieux P."/>
            <person name="Thoren M.H."/>
            <person name="Johannesson H."/>
        </authorList>
    </citation>
    <scope>NUCLEOTIDE SEQUENCE</scope>
    <source>
        <strain evidence="3">CBS 359.72</strain>
    </source>
</reference>
<evidence type="ECO:0000259" key="2">
    <source>
        <dbReference type="SMART" id="SM00355"/>
    </source>
</evidence>
<feature type="region of interest" description="Disordered" evidence="1">
    <location>
        <begin position="303"/>
        <end position="329"/>
    </location>
</feature>
<feature type="domain" description="C2H2-type" evidence="2">
    <location>
        <begin position="558"/>
        <end position="586"/>
    </location>
</feature>
<comment type="caution">
    <text evidence="3">The sequence shown here is derived from an EMBL/GenBank/DDBJ whole genome shotgun (WGS) entry which is preliminary data.</text>
</comment>